<dbReference type="Pfam" id="PF01541">
    <property type="entry name" value="GIY-YIG"/>
    <property type="match status" value="1"/>
</dbReference>
<gene>
    <name evidence="3" type="ORF">COU46_00300</name>
</gene>
<dbReference type="EMBL" id="PFCN01000004">
    <property type="protein sequence ID" value="PIR70665.1"/>
    <property type="molecule type" value="Genomic_DNA"/>
</dbReference>
<organism evidence="3 4">
    <name type="scientific">Candidatus Niyogibacteria bacterium CG10_big_fil_rev_8_21_14_0_10_42_19</name>
    <dbReference type="NCBI Taxonomy" id="1974725"/>
    <lineage>
        <taxon>Bacteria</taxon>
        <taxon>Candidatus Niyogiibacteriota</taxon>
    </lineage>
</organism>
<dbReference type="PANTHER" id="PTHR34477:SF1">
    <property type="entry name" value="UPF0213 PROTEIN YHBQ"/>
    <property type="match status" value="1"/>
</dbReference>
<dbReference type="InterPro" id="IPR035901">
    <property type="entry name" value="GIY-YIG_endonuc_sf"/>
</dbReference>
<dbReference type="InterPro" id="IPR050190">
    <property type="entry name" value="UPF0213_domain"/>
</dbReference>
<comment type="similarity">
    <text evidence="1">Belongs to the UPF0213 family.</text>
</comment>
<dbReference type="Proteomes" id="UP000229383">
    <property type="component" value="Unassembled WGS sequence"/>
</dbReference>
<feature type="domain" description="GIY-YIG" evidence="2">
    <location>
        <begin position="1"/>
        <end position="47"/>
    </location>
</feature>
<dbReference type="PROSITE" id="PS50164">
    <property type="entry name" value="GIY_YIG"/>
    <property type="match status" value="1"/>
</dbReference>
<comment type="caution">
    <text evidence="3">The sequence shown here is derived from an EMBL/GenBank/DDBJ whole genome shotgun (WGS) entry which is preliminary data.</text>
</comment>
<reference evidence="4" key="1">
    <citation type="submission" date="2017-09" db="EMBL/GenBank/DDBJ databases">
        <title>Depth-based differentiation of microbial function through sediment-hosted aquifers and enrichment of novel symbionts in the deep terrestrial subsurface.</title>
        <authorList>
            <person name="Probst A.J."/>
            <person name="Ladd B."/>
            <person name="Jarett J.K."/>
            <person name="Geller-Mcgrath D.E."/>
            <person name="Sieber C.M.K."/>
            <person name="Emerson J.B."/>
            <person name="Anantharaman K."/>
            <person name="Thomas B.C."/>
            <person name="Malmstrom R."/>
            <person name="Stieglmeier M."/>
            <person name="Klingl A."/>
            <person name="Woyke T."/>
            <person name="Ryan C.M."/>
            <person name="Banfield J.F."/>
        </authorList>
    </citation>
    <scope>NUCLEOTIDE SEQUENCE [LARGE SCALE GENOMIC DNA]</scope>
</reference>
<protein>
    <recommendedName>
        <fullName evidence="2">GIY-YIG domain-containing protein</fullName>
    </recommendedName>
</protein>
<dbReference type="InterPro" id="IPR000305">
    <property type="entry name" value="GIY-YIG_endonuc"/>
</dbReference>
<sequence>MYFVYILKSQKDGSYYKGVTTDLRKRIKEHNSSKTRYTSDKQPFEII</sequence>
<proteinExistence type="inferred from homology"/>
<dbReference type="PANTHER" id="PTHR34477">
    <property type="entry name" value="UPF0213 PROTEIN YHBQ"/>
    <property type="match status" value="1"/>
</dbReference>
<evidence type="ECO:0000313" key="3">
    <source>
        <dbReference type="EMBL" id="PIR70665.1"/>
    </source>
</evidence>
<evidence type="ECO:0000259" key="2">
    <source>
        <dbReference type="PROSITE" id="PS50164"/>
    </source>
</evidence>
<name>A0A2H0TIP3_9BACT</name>
<accession>A0A2H0TIP3</accession>
<dbReference type="AlphaFoldDB" id="A0A2H0TIP3"/>
<dbReference type="Gene3D" id="3.40.1440.10">
    <property type="entry name" value="GIY-YIG endonuclease"/>
    <property type="match status" value="1"/>
</dbReference>
<evidence type="ECO:0000313" key="4">
    <source>
        <dbReference type="Proteomes" id="UP000229383"/>
    </source>
</evidence>
<dbReference type="SUPFAM" id="SSF82771">
    <property type="entry name" value="GIY-YIG endonuclease"/>
    <property type="match status" value="1"/>
</dbReference>
<evidence type="ECO:0000256" key="1">
    <source>
        <dbReference type="ARBA" id="ARBA00007435"/>
    </source>
</evidence>